<reference evidence="1 2" key="1">
    <citation type="submission" date="2016-11" db="EMBL/GenBank/DDBJ databases">
        <authorList>
            <person name="Jaros S."/>
            <person name="Januszkiewicz K."/>
            <person name="Wedrychowicz H."/>
        </authorList>
    </citation>
    <scope>NUCLEOTIDE SEQUENCE [LARGE SCALE GENOMIC DNA]</scope>
    <source>
        <strain evidence="1 2">DSM 27406</strain>
    </source>
</reference>
<evidence type="ECO:0000313" key="2">
    <source>
        <dbReference type="Proteomes" id="UP000184420"/>
    </source>
</evidence>
<proteinExistence type="predicted"/>
<accession>A0A1M7MZ82</accession>
<sequence>MGRKASGISDNNKRNVKKVSKLRTMAHQRANSYISGNCTETYLPWLISSTIITPEVVSVIFATAYATV</sequence>
<name>A0A1M7MZ82_9BACT</name>
<keyword evidence="2" id="KW-1185">Reference proteome</keyword>
<gene>
    <name evidence="1" type="ORF">SAMN05444266_11561</name>
</gene>
<dbReference type="AlphaFoldDB" id="A0A1M7MZ82"/>
<dbReference type="EMBL" id="FRBL01000015">
    <property type="protein sequence ID" value="SHM95976.1"/>
    <property type="molecule type" value="Genomic_DNA"/>
</dbReference>
<dbReference type="STRING" id="1419482.SAMN05444266_11561"/>
<dbReference type="Proteomes" id="UP000184420">
    <property type="component" value="Unassembled WGS sequence"/>
</dbReference>
<protein>
    <submittedName>
        <fullName evidence="1">Uncharacterized protein</fullName>
    </submittedName>
</protein>
<evidence type="ECO:0000313" key="1">
    <source>
        <dbReference type="EMBL" id="SHM95976.1"/>
    </source>
</evidence>
<organism evidence="1 2">
    <name type="scientific">Chitinophaga jiangningensis</name>
    <dbReference type="NCBI Taxonomy" id="1419482"/>
    <lineage>
        <taxon>Bacteria</taxon>
        <taxon>Pseudomonadati</taxon>
        <taxon>Bacteroidota</taxon>
        <taxon>Chitinophagia</taxon>
        <taxon>Chitinophagales</taxon>
        <taxon>Chitinophagaceae</taxon>
        <taxon>Chitinophaga</taxon>
    </lineage>
</organism>